<dbReference type="GO" id="GO:0019353">
    <property type="term" value="P:protoporphyrinogen IX biosynthetic process from glutamate"/>
    <property type="evidence" value="ECO:0007669"/>
    <property type="project" value="TreeGrafter"/>
</dbReference>
<protein>
    <recommendedName>
        <fullName evidence="3 8">Glutamyl-tRNA reductase</fullName>
        <shortName evidence="8">GluTR</shortName>
        <ecNumber evidence="3 8">1.2.1.70</ecNumber>
    </recommendedName>
</protein>
<dbReference type="CDD" id="cd05213">
    <property type="entry name" value="NAD_bind_Glutamyl_tRNA_reduct"/>
    <property type="match status" value="1"/>
</dbReference>
<feature type="domain" description="Quinate/shikimate 5-dehydrogenase/glutamyl-tRNA reductase" evidence="12">
    <location>
        <begin position="184"/>
        <end position="281"/>
    </location>
</feature>
<dbReference type="FunFam" id="3.30.460.30:FF:000001">
    <property type="entry name" value="Glutamyl-tRNA reductase"/>
    <property type="match status" value="1"/>
</dbReference>
<dbReference type="InterPro" id="IPR036343">
    <property type="entry name" value="GluRdtase_N_sf"/>
</dbReference>
<feature type="binding site" evidence="8">
    <location>
        <begin position="114"/>
        <end position="116"/>
    </location>
    <ligand>
        <name>substrate</name>
    </ligand>
</feature>
<accession>A0A0L8LWX8</accession>
<dbReference type="PROSITE" id="PS00747">
    <property type="entry name" value="GLUTR"/>
    <property type="match status" value="1"/>
</dbReference>
<comment type="catalytic activity">
    <reaction evidence="7 8 9">
        <text>(S)-4-amino-5-oxopentanoate + tRNA(Glu) + NADP(+) = L-glutamyl-tRNA(Glu) + NADPH + H(+)</text>
        <dbReference type="Rhea" id="RHEA:12344"/>
        <dbReference type="Rhea" id="RHEA-COMP:9663"/>
        <dbReference type="Rhea" id="RHEA-COMP:9680"/>
        <dbReference type="ChEBI" id="CHEBI:15378"/>
        <dbReference type="ChEBI" id="CHEBI:57501"/>
        <dbReference type="ChEBI" id="CHEBI:57783"/>
        <dbReference type="ChEBI" id="CHEBI:58349"/>
        <dbReference type="ChEBI" id="CHEBI:78442"/>
        <dbReference type="ChEBI" id="CHEBI:78520"/>
        <dbReference type="EC" id="1.2.1.70"/>
    </reaction>
</comment>
<keyword evidence="6 8" id="KW-0627">Porphyrin biosynthesis</keyword>
<dbReference type="NCBIfam" id="TIGR01035">
    <property type="entry name" value="hemA"/>
    <property type="match status" value="1"/>
</dbReference>
<dbReference type="OrthoDB" id="110209at2"/>
<evidence type="ECO:0000256" key="2">
    <source>
        <dbReference type="ARBA" id="ARBA00005916"/>
    </source>
</evidence>
<dbReference type="InterPro" id="IPR015896">
    <property type="entry name" value="4pyrrol_synth_GluRdtase_dimer"/>
</dbReference>
<sequence length="584" mass="60502">MSLLVVGLSHRSAPVSVLERAALPADAQIKLLQDTVAAEPAAEAAVLATCNRIELYADVDKFHAGVAELSTLLAQHSGVGLEELTPYLYVHYEDRAVHHLFSVACGLDSMVVGEGQILGQIKDSLAKAQDLHTAGRLLNDLFQQALRVGKRAHSETGIDRAGQSLVTFGLEQLSAGAPVERWARGKRALVIGAGSMSSLAAATLARAGVAEIVVANRTPDRAERLVQILTEGDDTDVLARAVPMESVPVELTRADVAVSCTGATGLVLSADVVTAAVEGRTGETLARAGSVSPSGDDSHPAAAGRGDLPPTSLGAEDGCPLDLPAVQATAGFSVLGEAAVAGMAASDLEQHAAWVDNGTPRQQGSVPAPAGTVVVLDPAEEADAIAALAATAAVIGRVPERRRPEPVAGIPRPEPALFLLDLAMPRDIDAAVHRLGGVRLVDIESLAETSADAPMAADVDQVRRIVSDEVTAFGAALRAAHITPTVVALRTMAADVVANEIARLDGRLPGLDDKQRGEITQTVKRVVDKLLHAPTVRVKQLAAEPGGAGYADALRTLFDLDPETVAAVSRAVNDSENSKNRGPA</sequence>
<comment type="similarity">
    <text evidence="2 8 9">Belongs to the glutamyl-tRNA reductase family.</text>
</comment>
<dbReference type="Gene3D" id="3.40.50.720">
    <property type="entry name" value="NAD(P)-binding Rossmann-like Domain"/>
    <property type="match status" value="2"/>
</dbReference>
<gene>
    <name evidence="8" type="primary">hemA</name>
    <name evidence="14" type="ORF">ADK37_04400</name>
</gene>
<keyword evidence="4 8" id="KW-0521">NADP</keyword>
<dbReference type="InterPro" id="IPR006151">
    <property type="entry name" value="Shikm_DH/Glu-tRNA_Rdtase"/>
</dbReference>
<dbReference type="EMBL" id="LGUS01000021">
    <property type="protein sequence ID" value="KOG42677.1"/>
    <property type="molecule type" value="Genomic_DNA"/>
</dbReference>
<proteinExistence type="inferred from homology"/>
<dbReference type="InterPro" id="IPR000343">
    <property type="entry name" value="4pyrrol_synth_GluRdtase"/>
</dbReference>
<dbReference type="STRING" id="67356.AQJ84_36765"/>
<evidence type="ECO:0000256" key="1">
    <source>
        <dbReference type="ARBA" id="ARBA00005059"/>
    </source>
</evidence>
<dbReference type="Proteomes" id="UP000037251">
    <property type="component" value="Unassembled WGS sequence"/>
</dbReference>
<evidence type="ECO:0000259" key="11">
    <source>
        <dbReference type="Pfam" id="PF00745"/>
    </source>
</evidence>
<dbReference type="Pfam" id="PF00745">
    <property type="entry name" value="GlutR_dimer"/>
    <property type="match status" value="1"/>
</dbReference>
<evidence type="ECO:0000256" key="10">
    <source>
        <dbReference type="SAM" id="MobiDB-lite"/>
    </source>
</evidence>
<name>A0A0L8LWX8_9ACTN</name>
<feature type="binding site" evidence="8">
    <location>
        <begin position="192"/>
        <end position="197"/>
    </location>
    <ligand>
        <name>NADP(+)</name>
        <dbReference type="ChEBI" id="CHEBI:58349"/>
    </ligand>
</feature>
<comment type="pathway">
    <text evidence="1 8 9">Porphyrin-containing compound metabolism; protoporphyrin-IX biosynthesis; 5-aminolevulinate from L-glutamyl-tRNA(Glu): step 1/2.</text>
</comment>
<evidence type="ECO:0000259" key="12">
    <source>
        <dbReference type="Pfam" id="PF01488"/>
    </source>
</evidence>
<feature type="domain" description="Tetrapyrrole biosynthesis glutamyl-tRNA reductase dimerisation" evidence="11">
    <location>
        <begin position="461"/>
        <end position="560"/>
    </location>
</feature>
<dbReference type="eggNOG" id="COG0373">
    <property type="taxonomic scope" value="Bacteria"/>
</dbReference>
<dbReference type="HAMAP" id="MF_00087">
    <property type="entry name" value="Glu_tRNA_reductase"/>
    <property type="match status" value="1"/>
</dbReference>
<feature type="active site" description="Nucleophile" evidence="8">
    <location>
        <position position="50"/>
    </location>
</feature>
<dbReference type="RefSeq" id="WP_030045209.1">
    <property type="nucleotide sequence ID" value="NZ_KL575663.1"/>
</dbReference>
<dbReference type="PATRIC" id="fig|67356.5.peg.956"/>
<evidence type="ECO:0000313" key="14">
    <source>
        <dbReference type="EMBL" id="KOG42677.1"/>
    </source>
</evidence>
<comment type="miscellaneous">
    <text evidence="8">During catalysis, the active site Cys acts as a nucleophile attacking the alpha-carbonyl group of tRNA-bound glutamate with the formation of a thioester intermediate between enzyme and glutamate, and the concomitant release of tRNA(Glu). The thioester intermediate is finally reduced by direct hydride transfer from NADPH, to form the product GSA.</text>
</comment>
<dbReference type="EC" id="1.2.1.70" evidence="3 8"/>
<feature type="binding site" evidence="8">
    <location>
        <begin position="49"/>
        <end position="52"/>
    </location>
    <ligand>
        <name>substrate</name>
    </ligand>
</feature>
<evidence type="ECO:0000256" key="6">
    <source>
        <dbReference type="ARBA" id="ARBA00023244"/>
    </source>
</evidence>
<feature type="binding site" evidence="8">
    <location>
        <position position="109"/>
    </location>
    <ligand>
        <name>substrate</name>
    </ligand>
</feature>
<feature type="binding site" evidence="8">
    <location>
        <position position="120"/>
    </location>
    <ligand>
        <name>substrate</name>
    </ligand>
</feature>
<dbReference type="InterPro" id="IPR015895">
    <property type="entry name" value="4pyrrol_synth_GluRdtase_N"/>
</dbReference>
<dbReference type="AlphaFoldDB" id="A0A0L8LWX8"/>
<evidence type="ECO:0000256" key="5">
    <source>
        <dbReference type="ARBA" id="ARBA00023002"/>
    </source>
</evidence>
<feature type="site" description="Important for activity" evidence="8">
    <location>
        <position position="99"/>
    </location>
</feature>
<dbReference type="NCBIfam" id="NF000744">
    <property type="entry name" value="PRK00045.1-3"/>
    <property type="match status" value="1"/>
</dbReference>
<dbReference type="SUPFAM" id="SSF69742">
    <property type="entry name" value="Glutamyl tRNA-reductase catalytic, N-terminal domain"/>
    <property type="match status" value="1"/>
</dbReference>
<dbReference type="Pfam" id="PF01488">
    <property type="entry name" value="Shikimate_DH"/>
    <property type="match status" value="1"/>
</dbReference>
<dbReference type="InterPro" id="IPR036453">
    <property type="entry name" value="GluRdtase_dimer_dom_sf"/>
</dbReference>
<organism evidence="14 15">
    <name type="scientific">Streptomyces resistomycificus</name>
    <dbReference type="NCBI Taxonomy" id="67356"/>
    <lineage>
        <taxon>Bacteria</taxon>
        <taxon>Bacillati</taxon>
        <taxon>Actinomycetota</taxon>
        <taxon>Actinomycetes</taxon>
        <taxon>Kitasatosporales</taxon>
        <taxon>Streptomycetaceae</taxon>
        <taxon>Streptomyces</taxon>
        <taxon>Streptomyces aurantiacus group</taxon>
    </lineage>
</organism>
<dbReference type="GO" id="GO:0050661">
    <property type="term" value="F:NADP binding"/>
    <property type="evidence" value="ECO:0007669"/>
    <property type="project" value="InterPro"/>
</dbReference>
<dbReference type="SUPFAM" id="SSF51735">
    <property type="entry name" value="NAD(P)-binding Rossmann-fold domains"/>
    <property type="match status" value="1"/>
</dbReference>
<feature type="domain" description="Glutamyl-tRNA reductase N-terminal" evidence="13">
    <location>
        <begin position="6"/>
        <end position="156"/>
    </location>
</feature>
<evidence type="ECO:0000256" key="3">
    <source>
        <dbReference type="ARBA" id="ARBA00012970"/>
    </source>
</evidence>
<dbReference type="InterPro" id="IPR018214">
    <property type="entry name" value="GluRdtase_CS"/>
</dbReference>
<feature type="region of interest" description="Disordered" evidence="10">
    <location>
        <begin position="284"/>
        <end position="316"/>
    </location>
</feature>
<comment type="function">
    <text evidence="8">Catalyzes the NADPH-dependent reduction of glutamyl-tRNA(Glu) to glutamate 1-semialdehyde (GSA).</text>
</comment>
<comment type="caution">
    <text evidence="14">The sequence shown here is derived from an EMBL/GenBank/DDBJ whole genome shotgun (WGS) entry which is preliminary data.</text>
</comment>
<evidence type="ECO:0000256" key="9">
    <source>
        <dbReference type="RuleBase" id="RU000584"/>
    </source>
</evidence>
<evidence type="ECO:0000256" key="8">
    <source>
        <dbReference type="HAMAP-Rule" id="MF_00087"/>
    </source>
</evidence>
<dbReference type="SUPFAM" id="SSF69075">
    <property type="entry name" value="Glutamyl tRNA-reductase dimerization domain"/>
    <property type="match status" value="1"/>
</dbReference>
<keyword evidence="15" id="KW-1185">Reference proteome</keyword>
<evidence type="ECO:0000256" key="4">
    <source>
        <dbReference type="ARBA" id="ARBA00022857"/>
    </source>
</evidence>
<reference evidence="15" key="1">
    <citation type="submission" date="2015-07" db="EMBL/GenBank/DDBJ databases">
        <authorList>
            <person name="Ju K.-S."/>
            <person name="Doroghazi J.R."/>
            <person name="Metcalf W.W."/>
        </authorList>
    </citation>
    <scope>NUCLEOTIDE SEQUENCE [LARGE SCALE GENOMIC DNA]</scope>
    <source>
        <strain evidence="15">NRRL 2290</strain>
    </source>
</reference>
<dbReference type="Gene3D" id="3.30.460.30">
    <property type="entry name" value="Glutamyl-tRNA reductase, N-terminal domain"/>
    <property type="match status" value="1"/>
</dbReference>
<evidence type="ECO:0000313" key="15">
    <source>
        <dbReference type="Proteomes" id="UP000037251"/>
    </source>
</evidence>
<dbReference type="GO" id="GO:0008883">
    <property type="term" value="F:glutamyl-tRNA reductase activity"/>
    <property type="evidence" value="ECO:0007669"/>
    <property type="project" value="UniProtKB-UniRule"/>
</dbReference>
<evidence type="ECO:0000259" key="13">
    <source>
        <dbReference type="Pfam" id="PF05201"/>
    </source>
</evidence>
<dbReference type="Pfam" id="PF05201">
    <property type="entry name" value="GlutR_N"/>
    <property type="match status" value="1"/>
</dbReference>
<dbReference type="PANTHER" id="PTHR43013">
    <property type="entry name" value="GLUTAMYL-TRNA REDUCTASE"/>
    <property type="match status" value="1"/>
</dbReference>
<dbReference type="PANTHER" id="PTHR43013:SF1">
    <property type="entry name" value="GLUTAMYL-TRNA REDUCTASE"/>
    <property type="match status" value="1"/>
</dbReference>
<comment type="subunit">
    <text evidence="8">Homodimer.</text>
</comment>
<keyword evidence="5 8" id="KW-0560">Oxidoreductase</keyword>
<dbReference type="UniPathway" id="UPA00251">
    <property type="reaction ID" value="UER00316"/>
</dbReference>
<evidence type="ECO:0000256" key="7">
    <source>
        <dbReference type="ARBA" id="ARBA00047464"/>
    </source>
</evidence>
<comment type="domain">
    <text evidence="8">Possesses an unusual extended V-shaped dimeric structure with each monomer consisting of three distinct domains arranged along a curved 'spinal' alpha-helix. The N-terminal catalytic domain specifically recognizes the glutamate moiety of the substrate. The second domain is the NADPH-binding domain, and the third C-terminal domain is responsible for dimerization.</text>
</comment>
<dbReference type="InterPro" id="IPR036291">
    <property type="entry name" value="NAD(P)-bd_dom_sf"/>
</dbReference>